<dbReference type="GO" id="GO:0004475">
    <property type="term" value="F:mannose-1-phosphate guanylyltransferase (GTP) activity"/>
    <property type="evidence" value="ECO:0007669"/>
    <property type="project" value="UniProtKB-EC"/>
</dbReference>
<evidence type="ECO:0000313" key="11">
    <source>
        <dbReference type="EMBL" id="EOB14640.1"/>
    </source>
</evidence>
<evidence type="ECO:0000256" key="8">
    <source>
        <dbReference type="ARBA" id="ARBA00047343"/>
    </source>
</evidence>
<proteinExistence type="inferred from homology"/>
<evidence type="ECO:0000256" key="6">
    <source>
        <dbReference type="ARBA" id="ARBA00023134"/>
    </source>
</evidence>
<dbReference type="PANTHER" id="PTHR22572">
    <property type="entry name" value="SUGAR-1-PHOSPHATE GUANYL TRANSFERASE"/>
    <property type="match status" value="1"/>
</dbReference>
<organism evidence="11 12">
    <name type="scientific">Nosema bombycis (strain CQ1 / CVCC 102059)</name>
    <name type="common">Microsporidian parasite</name>
    <name type="synonym">Pebrine of silkworm</name>
    <dbReference type="NCBI Taxonomy" id="578461"/>
    <lineage>
        <taxon>Eukaryota</taxon>
        <taxon>Fungi</taxon>
        <taxon>Fungi incertae sedis</taxon>
        <taxon>Microsporidia</taxon>
        <taxon>Nosematidae</taxon>
        <taxon>Nosema</taxon>
    </lineage>
</organism>
<dbReference type="UniPathway" id="UPA00126">
    <property type="reaction ID" value="UER00930"/>
</dbReference>
<keyword evidence="5" id="KW-0547">Nucleotide-binding</keyword>
<dbReference type="Pfam" id="PF25087">
    <property type="entry name" value="GMPPB_C"/>
    <property type="match status" value="1"/>
</dbReference>
<dbReference type="InterPro" id="IPR050486">
    <property type="entry name" value="Mannose-1P_guanyltransferase"/>
</dbReference>
<keyword evidence="6" id="KW-0342">GTP-binding</keyword>
<comment type="similarity">
    <text evidence="2">Belongs to the transferase hexapeptide repeat family.</text>
</comment>
<evidence type="ECO:0000259" key="10">
    <source>
        <dbReference type="Pfam" id="PF25087"/>
    </source>
</evidence>
<dbReference type="InterPro" id="IPR056729">
    <property type="entry name" value="GMPPB_C"/>
</dbReference>
<dbReference type="AlphaFoldDB" id="R0MK71"/>
<keyword evidence="7" id="KW-0131">Cell cycle</keyword>
<protein>
    <recommendedName>
        <fullName evidence="3">mannose-1-phosphate guanylyltransferase</fullName>
        <ecNumber evidence="3">2.7.7.13</ecNumber>
    </recommendedName>
</protein>
<feature type="domain" description="Nucleotidyl transferase" evidence="9">
    <location>
        <begin position="9"/>
        <end position="236"/>
    </location>
</feature>
<dbReference type="GO" id="GO:0009298">
    <property type="term" value="P:GDP-mannose biosynthetic process"/>
    <property type="evidence" value="ECO:0007669"/>
    <property type="project" value="UniProtKB-UniPathway"/>
</dbReference>
<keyword evidence="12" id="KW-1185">Reference proteome</keyword>
<dbReference type="OMA" id="GPNCWIC"/>
<gene>
    <name evidence="11" type="primary">MPG12</name>
    <name evidence="11" type="ORF">NBO_20g0027</name>
</gene>
<dbReference type="CDD" id="cd06425">
    <property type="entry name" value="M1P_guanylylT_B_like_N"/>
    <property type="match status" value="1"/>
</dbReference>
<evidence type="ECO:0000256" key="2">
    <source>
        <dbReference type="ARBA" id="ARBA00007274"/>
    </source>
</evidence>
<evidence type="ECO:0000256" key="3">
    <source>
        <dbReference type="ARBA" id="ARBA00012387"/>
    </source>
</evidence>
<keyword evidence="4 11" id="KW-0808">Transferase</keyword>
<dbReference type="Gene3D" id="3.90.550.10">
    <property type="entry name" value="Spore Coat Polysaccharide Biosynthesis Protein SpsA, Chain A"/>
    <property type="match status" value="1"/>
</dbReference>
<dbReference type="InterPro" id="IPR045233">
    <property type="entry name" value="GMPPB_N"/>
</dbReference>
<evidence type="ECO:0000256" key="5">
    <source>
        <dbReference type="ARBA" id="ARBA00022741"/>
    </source>
</evidence>
<sequence>MVHLRKNIKALILVGGYGTRLRPLTYTVPKPLVPFINRPILEHQIEALVKAGCDEIVLALNYYSHLIIKEVDRYAKEYNINIIYSKEKEPLGTGGPLALAKKYLSGNFYVLNSDVICNYPFKEMMDFHIKKGKKATILSTQVDDPSKYGLIKINENTNYVESFIEKPSKAIRSRINAGIYIFNESILEDIEHKPCSLEREIFPKIAEERQMTVFDLNGYWMDIGQIKDYLEGQKMYIEHMKTGKEDQDRIDIKNNVVLGNNVKLGSNVKLKNATIFDNCTIGNNVIIENSIIGWNSIIEDNVRILNCSALGESVSIMRNCHIDSNKIQPNETVHNIE</sequence>
<dbReference type="InterPro" id="IPR029044">
    <property type="entry name" value="Nucleotide-diphossugar_trans"/>
</dbReference>
<feature type="domain" description="Mannose-1-phosphate guanyltransferase C-terminal" evidence="10">
    <location>
        <begin position="251"/>
        <end position="334"/>
    </location>
</feature>
<dbReference type="Gene3D" id="2.160.10.10">
    <property type="entry name" value="Hexapeptide repeat proteins"/>
    <property type="match status" value="1"/>
</dbReference>
<comment type="pathway">
    <text evidence="1">Nucleotide-sugar biosynthesis; GDP-alpha-D-mannose biosynthesis; GDP-alpha-D-mannose from alpha-D-mannose 1-phosphate (GTP route): step 1/1.</text>
</comment>
<dbReference type="Proteomes" id="UP000016927">
    <property type="component" value="Unassembled WGS sequence"/>
</dbReference>
<evidence type="ECO:0000256" key="7">
    <source>
        <dbReference type="ARBA" id="ARBA00023306"/>
    </source>
</evidence>
<dbReference type="EC" id="2.7.7.13" evidence="3"/>
<dbReference type="HOGENOM" id="CLU_029499_0_0_1"/>
<dbReference type="Pfam" id="PF00483">
    <property type="entry name" value="NTP_transferase"/>
    <property type="match status" value="1"/>
</dbReference>
<dbReference type="SUPFAM" id="SSF51161">
    <property type="entry name" value="Trimeric LpxA-like enzymes"/>
    <property type="match status" value="1"/>
</dbReference>
<dbReference type="SUPFAM" id="SSF53448">
    <property type="entry name" value="Nucleotide-diphospho-sugar transferases"/>
    <property type="match status" value="1"/>
</dbReference>
<evidence type="ECO:0000259" key="9">
    <source>
        <dbReference type="Pfam" id="PF00483"/>
    </source>
</evidence>
<dbReference type="VEuPathDB" id="MicrosporidiaDB:NBO_20g0027"/>
<evidence type="ECO:0000256" key="4">
    <source>
        <dbReference type="ARBA" id="ARBA00022679"/>
    </source>
</evidence>
<dbReference type="FunFam" id="3.90.550.10:FF:000013">
    <property type="entry name" value="mannose-1-phosphate guanyltransferase beta"/>
    <property type="match status" value="1"/>
</dbReference>
<evidence type="ECO:0000313" key="12">
    <source>
        <dbReference type="Proteomes" id="UP000016927"/>
    </source>
</evidence>
<dbReference type="EMBL" id="KB908928">
    <property type="protein sequence ID" value="EOB14640.1"/>
    <property type="molecule type" value="Genomic_DNA"/>
</dbReference>
<name>R0MK71_NOSB1</name>
<dbReference type="InterPro" id="IPR011004">
    <property type="entry name" value="Trimer_LpxA-like_sf"/>
</dbReference>
<dbReference type="InterPro" id="IPR005835">
    <property type="entry name" value="NTP_transferase_dom"/>
</dbReference>
<comment type="catalytic activity">
    <reaction evidence="8">
        <text>alpha-D-mannose 1-phosphate + GTP + H(+) = GDP-alpha-D-mannose + diphosphate</text>
        <dbReference type="Rhea" id="RHEA:15229"/>
        <dbReference type="ChEBI" id="CHEBI:15378"/>
        <dbReference type="ChEBI" id="CHEBI:33019"/>
        <dbReference type="ChEBI" id="CHEBI:37565"/>
        <dbReference type="ChEBI" id="CHEBI:57527"/>
        <dbReference type="ChEBI" id="CHEBI:58409"/>
        <dbReference type="EC" id="2.7.7.13"/>
    </reaction>
</comment>
<accession>R0MK71</accession>
<evidence type="ECO:0000256" key="1">
    <source>
        <dbReference type="ARBA" id="ARBA00004823"/>
    </source>
</evidence>
<dbReference type="STRING" id="578461.R0MK71"/>
<dbReference type="OrthoDB" id="1733332at2759"/>
<reference evidence="11 12" key="1">
    <citation type="journal article" date="2013" name="BMC Genomics">
        <title>Comparative genomics of parasitic silkworm microsporidia reveal an association between genome expansion and host adaptation.</title>
        <authorList>
            <person name="Pan G."/>
            <person name="Xu J."/>
            <person name="Li T."/>
            <person name="Xia Q."/>
            <person name="Liu S.L."/>
            <person name="Zhang G."/>
            <person name="Li S."/>
            <person name="Li C."/>
            <person name="Liu H."/>
            <person name="Yang L."/>
            <person name="Liu T."/>
            <person name="Zhang X."/>
            <person name="Wu Z."/>
            <person name="Fan W."/>
            <person name="Dang X."/>
            <person name="Xiang H."/>
            <person name="Tao M."/>
            <person name="Li Y."/>
            <person name="Hu J."/>
            <person name="Li Z."/>
            <person name="Lin L."/>
            <person name="Luo J."/>
            <person name="Geng L."/>
            <person name="Wang L."/>
            <person name="Long M."/>
            <person name="Wan Y."/>
            <person name="He N."/>
            <person name="Zhang Z."/>
            <person name="Lu C."/>
            <person name="Keeling P.J."/>
            <person name="Wang J."/>
            <person name="Xiang Z."/>
            <person name="Zhou Z."/>
        </authorList>
    </citation>
    <scope>NUCLEOTIDE SEQUENCE [LARGE SCALE GENOMIC DNA]</scope>
    <source>
        <strain evidence="12">CQ1 / CVCC 102059</strain>
    </source>
</reference>
<dbReference type="GO" id="GO:0005525">
    <property type="term" value="F:GTP binding"/>
    <property type="evidence" value="ECO:0007669"/>
    <property type="project" value="UniProtKB-KW"/>
</dbReference>